<feature type="transmembrane region" description="Helical" evidence="1">
    <location>
        <begin position="12"/>
        <end position="29"/>
    </location>
</feature>
<dbReference type="EMBL" id="CP093313">
    <property type="protein sequence ID" value="UWZ86851.1"/>
    <property type="molecule type" value="Genomic_DNA"/>
</dbReference>
<reference evidence="2" key="1">
    <citation type="submission" date="2021-04" db="EMBL/GenBank/DDBJ databases">
        <title>Phylogenetic analysis of Acidobacteriaceae.</title>
        <authorList>
            <person name="Qiu L."/>
            <person name="Zhang Q."/>
        </authorList>
    </citation>
    <scope>NUCLEOTIDE SEQUENCE</scope>
    <source>
        <strain evidence="2">DSM 25168</strain>
    </source>
</reference>
<dbReference type="KEGG" id="orp:MOP44_13085"/>
<gene>
    <name evidence="2" type="ORF">MOP44_13085</name>
</gene>
<keyword evidence="1" id="KW-0812">Transmembrane</keyword>
<keyword evidence="3" id="KW-1185">Reference proteome</keyword>
<feature type="transmembrane region" description="Helical" evidence="1">
    <location>
        <begin position="99"/>
        <end position="121"/>
    </location>
</feature>
<proteinExistence type="predicted"/>
<dbReference type="RefSeq" id="WP_260796488.1">
    <property type="nucleotide sequence ID" value="NZ_CP093313.1"/>
</dbReference>
<feature type="transmembrane region" description="Helical" evidence="1">
    <location>
        <begin position="72"/>
        <end position="93"/>
    </location>
</feature>
<sequence>MAATTSQGKSFALFIVGLTVGAAGLAYVASGTGKLALVVGLAALAASFAYFLKIKPAEGKVAEASQPAFLKLLGLGAAIAGWLVVLFGLHLAPSVGGRMATTLIGLLISLVGVIGILPAAANKNAIWKS</sequence>
<evidence type="ECO:0000313" key="2">
    <source>
        <dbReference type="EMBL" id="UWZ86851.1"/>
    </source>
</evidence>
<protein>
    <submittedName>
        <fullName evidence="2">Uncharacterized protein</fullName>
    </submittedName>
</protein>
<keyword evidence="1" id="KW-0472">Membrane</keyword>
<keyword evidence="1" id="KW-1133">Transmembrane helix</keyword>
<evidence type="ECO:0000256" key="1">
    <source>
        <dbReference type="SAM" id="Phobius"/>
    </source>
</evidence>
<accession>A0A9J7BVE7</accession>
<organism evidence="2 3">
    <name type="scientific">Occallatibacter riparius</name>
    <dbReference type="NCBI Taxonomy" id="1002689"/>
    <lineage>
        <taxon>Bacteria</taxon>
        <taxon>Pseudomonadati</taxon>
        <taxon>Acidobacteriota</taxon>
        <taxon>Terriglobia</taxon>
        <taxon>Terriglobales</taxon>
        <taxon>Acidobacteriaceae</taxon>
        <taxon>Occallatibacter</taxon>
    </lineage>
</organism>
<name>A0A9J7BVE7_9BACT</name>
<dbReference type="AlphaFoldDB" id="A0A9J7BVE7"/>
<evidence type="ECO:0000313" key="3">
    <source>
        <dbReference type="Proteomes" id="UP001059380"/>
    </source>
</evidence>
<dbReference type="Proteomes" id="UP001059380">
    <property type="component" value="Chromosome"/>
</dbReference>
<feature type="transmembrane region" description="Helical" evidence="1">
    <location>
        <begin position="35"/>
        <end position="52"/>
    </location>
</feature>